<feature type="transmembrane region" description="Helical" evidence="1">
    <location>
        <begin position="6"/>
        <end position="25"/>
    </location>
</feature>
<keyword evidence="1" id="KW-1133">Transmembrane helix</keyword>
<feature type="transmembrane region" description="Helical" evidence="1">
    <location>
        <begin position="65"/>
        <end position="83"/>
    </location>
</feature>
<protein>
    <recommendedName>
        <fullName evidence="4">Transglycosylase associated protein</fullName>
    </recommendedName>
</protein>
<evidence type="ECO:0000313" key="2">
    <source>
        <dbReference type="EMBL" id="MFD1373963.1"/>
    </source>
</evidence>
<name>A0ABW4AVJ6_9ACTN</name>
<evidence type="ECO:0000313" key="3">
    <source>
        <dbReference type="Proteomes" id="UP001597183"/>
    </source>
</evidence>
<dbReference type="Proteomes" id="UP001597183">
    <property type="component" value="Unassembled WGS sequence"/>
</dbReference>
<feature type="transmembrane region" description="Helical" evidence="1">
    <location>
        <begin position="32"/>
        <end position="53"/>
    </location>
</feature>
<dbReference type="RefSeq" id="WP_317794889.1">
    <property type="nucleotide sequence ID" value="NZ_AP028461.1"/>
</dbReference>
<dbReference type="EMBL" id="JBHTMK010000076">
    <property type="protein sequence ID" value="MFD1373963.1"/>
    <property type="molecule type" value="Genomic_DNA"/>
</dbReference>
<gene>
    <name evidence="2" type="ORF">ACFQ5G_52285</name>
</gene>
<evidence type="ECO:0008006" key="4">
    <source>
        <dbReference type="Google" id="ProtNLM"/>
    </source>
</evidence>
<reference evidence="3" key="1">
    <citation type="journal article" date="2019" name="Int. J. Syst. Evol. Microbiol.">
        <title>The Global Catalogue of Microorganisms (GCM) 10K type strain sequencing project: providing services to taxonomists for standard genome sequencing and annotation.</title>
        <authorList>
            <consortium name="The Broad Institute Genomics Platform"/>
            <consortium name="The Broad Institute Genome Sequencing Center for Infectious Disease"/>
            <person name="Wu L."/>
            <person name="Ma J."/>
        </authorList>
    </citation>
    <scope>NUCLEOTIDE SEQUENCE [LARGE SCALE GENOMIC DNA]</scope>
    <source>
        <strain evidence="3">CCM 7526</strain>
    </source>
</reference>
<keyword evidence="1" id="KW-0812">Transmembrane</keyword>
<evidence type="ECO:0000256" key="1">
    <source>
        <dbReference type="SAM" id="Phobius"/>
    </source>
</evidence>
<proteinExistence type="predicted"/>
<comment type="caution">
    <text evidence="2">The sequence shown here is derived from an EMBL/GenBank/DDBJ whole genome shotgun (WGS) entry which is preliminary data.</text>
</comment>
<accession>A0ABW4AVJ6</accession>
<organism evidence="2 3">
    <name type="scientific">Actinoplanes sichuanensis</name>
    <dbReference type="NCBI Taxonomy" id="512349"/>
    <lineage>
        <taxon>Bacteria</taxon>
        <taxon>Bacillati</taxon>
        <taxon>Actinomycetota</taxon>
        <taxon>Actinomycetes</taxon>
        <taxon>Micromonosporales</taxon>
        <taxon>Micromonosporaceae</taxon>
        <taxon>Actinoplanes</taxon>
    </lineage>
</organism>
<keyword evidence="3" id="KW-1185">Reference proteome</keyword>
<keyword evidence="1" id="KW-0472">Membrane</keyword>
<sequence>MTGLSLIAAVTVGAVIGVAGRMLAARCRTVPVWLPPAAGVAAAVLATVLTRMASVGEPGPTLVEFVLQVLFAVAGVTAVALTAERPGTPTSEKLR</sequence>